<dbReference type="GO" id="GO:0016757">
    <property type="term" value="F:glycosyltransferase activity"/>
    <property type="evidence" value="ECO:0007669"/>
    <property type="project" value="UniProtKB-KW"/>
</dbReference>
<dbReference type="InterPro" id="IPR050748">
    <property type="entry name" value="Glycosyltrans_8_dom-fam"/>
</dbReference>
<reference evidence="4" key="1">
    <citation type="submission" date="2022-05" db="EMBL/GenBank/DDBJ databases">
        <authorList>
            <person name="Colautti A."/>
            <person name="Iacumin L."/>
        </authorList>
    </citation>
    <scope>NUCLEOTIDE SEQUENCE</scope>
    <source>
        <strain evidence="4">DSM 30747</strain>
    </source>
</reference>
<name>A0A9X3L6A5_9BACI</name>
<dbReference type="Pfam" id="PF01501">
    <property type="entry name" value="Glyco_transf_8"/>
    <property type="match status" value="1"/>
</dbReference>
<organism evidence="4 5">
    <name type="scientific">Psychrobacillus psychrodurans</name>
    <dbReference type="NCBI Taxonomy" id="126157"/>
    <lineage>
        <taxon>Bacteria</taxon>
        <taxon>Bacillati</taxon>
        <taxon>Bacillota</taxon>
        <taxon>Bacilli</taxon>
        <taxon>Bacillales</taxon>
        <taxon>Bacillaceae</taxon>
        <taxon>Psychrobacillus</taxon>
    </lineage>
</organism>
<sequence length="312" mass="37072">MRLNVAYATGEEYAKQAGVSIISLFENNAEFDEITVYIIDNGIKDETRNILIKISERYNRLLVFINSTDIYDADKFKSVGNYSGIIFSKMYLHRIEDIDKIIYIDCDMIMKSSFIELWNMDIEDYLVAGVRMPTPIEYRKRFSSGNDEKYINGGFILFNLNKWRNYDVESRIDIFMQNQNEHEYIEENIICSISEEKILNLEPKYNLNGLMIAYSSEQIKKITSENYYYTQEQLDMAKLSPTVIHFSSEIYERPWYLNCDHPFKNEYLYYLSLSPWKSQLEKKHISLITKAKKIIKNKLPFNIYLIMRKLLK</sequence>
<proteinExistence type="predicted"/>
<dbReference type="EMBL" id="JAMKBI010000001">
    <property type="protein sequence ID" value="MCZ8532018.1"/>
    <property type="molecule type" value="Genomic_DNA"/>
</dbReference>
<dbReference type="AlphaFoldDB" id="A0A9X3L6A5"/>
<evidence type="ECO:0000256" key="2">
    <source>
        <dbReference type="ARBA" id="ARBA00022679"/>
    </source>
</evidence>
<keyword evidence="5" id="KW-1185">Reference proteome</keyword>
<protein>
    <recommendedName>
        <fullName evidence="6">Lipopolysaccharide biosynthesis protein, LPS:glycosyltransferase</fullName>
    </recommendedName>
</protein>
<evidence type="ECO:0000256" key="3">
    <source>
        <dbReference type="ARBA" id="ARBA00022723"/>
    </source>
</evidence>
<dbReference type="RefSeq" id="WP_269920691.1">
    <property type="nucleotide sequence ID" value="NZ_JAMKBI010000001.1"/>
</dbReference>
<evidence type="ECO:0000313" key="5">
    <source>
        <dbReference type="Proteomes" id="UP001152172"/>
    </source>
</evidence>
<gene>
    <name evidence="4" type="ORF">M9R61_01495</name>
</gene>
<dbReference type="SUPFAM" id="SSF53448">
    <property type="entry name" value="Nucleotide-diphospho-sugar transferases"/>
    <property type="match status" value="1"/>
</dbReference>
<dbReference type="PANTHER" id="PTHR13778:SF47">
    <property type="entry name" value="LIPOPOLYSACCHARIDE 1,3-GALACTOSYLTRANSFERASE"/>
    <property type="match status" value="1"/>
</dbReference>
<accession>A0A9X3L6A5</accession>
<keyword evidence="2" id="KW-0808">Transferase</keyword>
<comment type="caution">
    <text evidence="4">The sequence shown here is derived from an EMBL/GenBank/DDBJ whole genome shotgun (WGS) entry which is preliminary data.</text>
</comment>
<dbReference type="Gene3D" id="3.90.550.10">
    <property type="entry name" value="Spore Coat Polysaccharide Biosynthesis Protein SpsA, Chain A"/>
    <property type="match status" value="1"/>
</dbReference>
<dbReference type="InterPro" id="IPR002495">
    <property type="entry name" value="Glyco_trans_8"/>
</dbReference>
<keyword evidence="1" id="KW-0328">Glycosyltransferase</keyword>
<dbReference type="InterPro" id="IPR029044">
    <property type="entry name" value="Nucleotide-diphossugar_trans"/>
</dbReference>
<evidence type="ECO:0008006" key="6">
    <source>
        <dbReference type="Google" id="ProtNLM"/>
    </source>
</evidence>
<dbReference type="PANTHER" id="PTHR13778">
    <property type="entry name" value="GLYCOSYLTRANSFERASE 8 DOMAIN-CONTAINING PROTEIN"/>
    <property type="match status" value="1"/>
</dbReference>
<keyword evidence="3" id="KW-0479">Metal-binding</keyword>
<evidence type="ECO:0000256" key="1">
    <source>
        <dbReference type="ARBA" id="ARBA00022676"/>
    </source>
</evidence>
<dbReference type="GO" id="GO:0046872">
    <property type="term" value="F:metal ion binding"/>
    <property type="evidence" value="ECO:0007669"/>
    <property type="project" value="UniProtKB-KW"/>
</dbReference>
<evidence type="ECO:0000313" key="4">
    <source>
        <dbReference type="EMBL" id="MCZ8532018.1"/>
    </source>
</evidence>
<dbReference type="Proteomes" id="UP001152172">
    <property type="component" value="Unassembled WGS sequence"/>
</dbReference>